<reference evidence="2" key="1">
    <citation type="submission" date="2018-05" db="EMBL/GenBank/DDBJ databases">
        <title>Draft genome of Mucuna pruriens seed.</title>
        <authorList>
            <person name="Nnadi N.E."/>
            <person name="Vos R."/>
            <person name="Hasami M.H."/>
            <person name="Devisetty U.K."/>
            <person name="Aguiy J.C."/>
        </authorList>
    </citation>
    <scope>NUCLEOTIDE SEQUENCE [LARGE SCALE GENOMIC DNA]</scope>
    <source>
        <strain evidence="2">JCA_2017</strain>
    </source>
</reference>
<dbReference type="AlphaFoldDB" id="A0A371HCZ1"/>
<keyword evidence="1" id="KW-0812">Transmembrane</keyword>
<dbReference type="STRING" id="157652.A0A371HCZ1"/>
<comment type="caution">
    <text evidence="2">The sequence shown here is derived from an EMBL/GenBank/DDBJ whole genome shotgun (WGS) entry which is preliminary data.</text>
</comment>
<feature type="transmembrane region" description="Helical" evidence="1">
    <location>
        <begin position="96"/>
        <end position="122"/>
    </location>
</feature>
<evidence type="ECO:0000256" key="1">
    <source>
        <dbReference type="SAM" id="Phobius"/>
    </source>
</evidence>
<dbReference type="Proteomes" id="UP000257109">
    <property type="component" value="Unassembled WGS sequence"/>
</dbReference>
<organism evidence="2 3">
    <name type="scientific">Mucuna pruriens</name>
    <name type="common">Velvet bean</name>
    <name type="synonym">Dolichos pruriens</name>
    <dbReference type="NCBI Taxonomy" id="157652"/>
    <lineage>
        <taxon>Eukaryota</taxon>
        <taxon>Viridiplantae</taxon>
        <taxon>Streptophyta</taxon>
        <taxon>Embryophyta</taxon>
        <taxon>Tracheophyta</taxon>
        <taxon>Spermatophyta</taxon>
        <taxon>Magnoliopsida</taxon>
        <taxon>eudicotyledons</taxon>
        <taxon>Gunneridae</taxon>
        <taxon>Pentapetalae</taxon>
        <taxon>rosids</taxon>
        <taxon>fabids</taxon>
        <taxon>Fabales</taxon>
        <taxon>Fabaceae</taxon>
        <taxon>Papilionoideae</taxon>
        <taxon>50 kb inversion clade</taxon>
        <taxon>NPAAA clade</taxon>
        <taxon>indigoferoid/millettioid clade</taxon>
        <taxon>Phaseoleae</taxon>
        <taxon>Mucuna</taxon>
    </lineage>
</organism>
<evidence type="ECO:0000313" key="2">
    <source>
        <dbReference type="EMBL" id="RDY00650.1"/>
    </source>
</evidence>
<keyword evidence="1" id="KW-0472">Membrane</keyword>
<feature type="non-terminal residue" evidence="2">
    <location>
        <position position="168"/>
    </location>
</feature>
<name>A0A371HCZ1_MUCPR</name>
<proteinExistence type="predicted"/>
<evidence type="ECO:0000313" key="3">
    <source>
        <dbReference type="Proteomes" id="UP000257109"/>
    </source>
</evidence>
<dbReference type="EMBL" id="QJKJ01002943">
    <property type="protein sequence ID" value="RDY00650.1"/>
    <property type="molecule type" value="Genomic_DNA"/>
</dbReference>
<keyword evidence="3" id="KW-1185">Reference proteome</keyword>
<keyword evidence="1" id="KW-1133">Transmembrane helix</keyword>
<accession>A0A371HCZ1</accession>
<feature type="non-terminal residue" evidence="2">
    <location>
        <position position="1"/>
    </location>
</feature>
<gene>
    <name evidence="2" type="ORF">CR513_16145</name>
</gene>
<feature type="transmembrane region" description="Helical" evidence="1">
    <location>
        <begin position="134"/>
        <end position="156"/>
    </location>
</feature>
<sequence>MKLFFLDHSHKMLPLLQDFVFLKSYFCFDLYSILSSFCRLPNGYVLLFQEPLRGWLVTTESLKMAVGAVQQGIKTTIQSGFVWFAKPFTSSHCPSFSLFCWCNGLGVLLAAVTFALLLFGWLKAVLDKAPVLRCALMVLVGDWMVMIITFGLTMLIGSSGLFSTFPIY</sequence>
<protein>
    <submittedName>
        <fullName evidence="2">Vacuolar iron transporter-like 4</fullName>
    </submittedName>
</protein>